<dbReference type="InterPro" id="IPR012674">
    <property type="entry name" value="Calycin"/>
</dbReference>
<dbReference type="RefSeq" id="WP_059265918.1">
    <property type="nucleotide sequence ID" value="NZ_KQ948367.1"/>
</dbReference>
<dbReference type="Proteomes" id="UP000053398">
    <property type="component" value="Unassembled WGS sequence"/>
</dbReference>
<accession>A0A101PV71</accession>
<keyword evidence="3" id="KW-1185">Reference proteome</keyword>
<comment type="caution">
    <text evidence="2">The sequence shown here is derived from an EMBL/GenBank/DDBJ whole genome shotgun (WGS) entry which is preliminary data.</text>
</comment>
<sequence length="105" mass="11772">MSHRQNGHRYFVDLGILTFVMHYVADATMALTVVDGGGVLPDGHTETVTTTVAEVRPHVYLTSWRERRGTRVLHLEDFERGRVHSRIELPGSPPLARLGTLTELP</sequence>
<dbReference type="Gene3D" id="2.40.128.20">
    <property type="match status" value="1"/>
</dbReference>
<dbReference type="AlphaFoldDB" id="A0A101PV71"/>
<organism evidence="2 3">
    <name type="scientific">Streptomyces corchorusii</name>
    <name type="common">Streptomyces chibaensis</name>
    <dbReference type="NCBI Taxonomy" id="1903"/>
    <lineage>
        <taxon>Bacteria</taxon>
        <taxon>Bacillati</taxon>
        <taxon>Actinomycetota</taxon>
        <taxon>Actinomycetes</taxon>
        <taxon>Kitasatosporales</taxon>
        <taxon>Streptomycetaceae</taxon>
        <taxon>Streptomyces</taxon>
    </lineage>
</organism>
<dbReference type="InterPro" id="IPR053892">
    <property type="entry name" value="MoaF-like"/>
</dbReference>
<feature type="domain" description="MoaF-like" evidence="1">
    <location>
        <begin position="7"/>
        <end position="95"/>
    </location>
</feature>
<name>A0A101PV71_STRCK</name>
<evidence type="ECO:0000313" key="3">
    <source>
        <dbReference type="Proteomes" id="UP000053398"/>
    </source>
</evidence>
<evidence type="ECO:0000313" key="2">
    <source>
        <dbReference type="EMBL" id="KUN18261.1"/>
    </source>
</evidence>
<protein>
    <recommendedName>
        <fullName evidence="1">MoaF-like domain-containing protein</fullName>
    </recommendedName>
</protein>
<proteinExistence type="predicted"/>
<reference evidence="2 3" key="1">
    <citation type="submission" date="2015-10" db="EMBL/GenBank/DDBJ databases">
        <title>Draft genome sequence of Streptomyces corchorusii DSM 40340, type strain for the species Streptomyces corchorusii.</title>
        <authorList>
            <person name="Ruckert C."/>
            <person name="Winkler A."/>
            <person name="Kalinowski J."/>
            <person name="Kampfer P."/>
            <person name="Glaeser S."/>
        </authorList>
    </citation>
    <scope>NUCLEOTIDE SEQUENCE [LARGE SCALE GENOMIC DNA]</scope>
    <source>
        <strain evidence="2 3">DSM 40340</strain>
    </source>
</reference>
<gene>
    <name evidence="2" type="ORF">AQJ11_34910</name>
</gene>
<dbReference type="EMBL" id="LMWP01000044">
    <property type="protein sequence ID" value="KUN18261.1"/>
    <property type="molecule type" value="Genomic_DNA"/>
</dbReference>
<dbReference type="Pfam" id="PF22036">
    <property type="entry name" value="MoaF_like"/>
    <property type="match status" value="1"/>
</dbReference>
<evidence type="ECO:0000259" key="1">
    <source>
        <dbReference type="Pfam" id="PF22036"/>
    </source>
</evidence>